<reference evidence="1 2" key="1">
    <citation type="journal article" date="2021" name="G3 (Bethesda)">
        <title>Improved contiguity of the threespine stickleback genome using long-read sequencing.</title>
        <authorList>
            <person name="Nath S."/>
            <person name="Shaw D.E."/>
            <person name="White M.A."/>
        </authorList>
    </citation>
    <scope>NUCLEOTIDE SEQUENCE [LARGE SCALE GENOMIC DNA]</scope>
    <source>
        <strain evidence="1 2">Lake Benthic</strain>
    </source>
</reference>
<sequence length="95" mass="11162">LPQIYGLSQEHLADVEKMLPYLAAAGHYKYVSCLPHYLEAMRSLPTLAPRSIGSSLYIKQQLNLTMREMQYQGCHYRHPHEYVHQVCRWENSSKR</sequence>
<proteinExistence type="predicted"/>
<evidence type="ECO:0000313" key="1">
    <source>
        <dbReference type="Ensembl" id="ENSGACP00000049685.1"/>
    </source>
</evidence>
<dbReference type="Ensembl" id="ENSGACT00000036593.1">
    <property type="protein sequence ID" value="ENSGACP00000049685.1"/>
    <property type="gene ID" value="ENSGACG00000026680.1"/>
</dbReference>
<keyword evidence="2" id="KW-1185">Reference proteome</keyword>
<protein>
    <submittedName>
        <fullName evidence="1">Uncharacterized protein</fullName>
    </submittedName>
</protein>
<name>A0AAQ4QEP0_GASAC</name>
<reference evidence="1" key="2">
    <citation type="submission" date="2025-08" db="UniProtKB">
        <authorList>
            <consortium name="Ensembl"/>
        </authorList>
    </citation>
    <scope>IDENTIFICATION</scope>
</reference>
<evidence type="ECO:0000313" key="2">
    <source>
        <dbReference type="Proteomes" id="UP000007635"/>
    </source>
</evidence>
<reference evidence="1" key="3">
    <citation type="submission" date="2025-09" db="UniProtKB">
        <authorList>
            <consortium name="Ensembl"/>
        </authorList>
    </citation>
    <scope>IDENTIFICATION</scope>
</reference>
<dbReference type="AlphaFoldDB" id="A0AAQ4QEP0"/>
<organism evidence="1 2">
    <name type="scientific">Gasterosteus aculeatus aculeatus</name>
    <name type="common">three-spined stickleback</name>
    <dbReference type="NCBI Taxonomy" id="481459"/>
    <lineage>
        <taxon>Eukaryota</taxon>
        <taxon>Metazoa</taxon>
        <taxon>Chordata</taxon>
        <taxon>Craniata</taxon>
        <taxon>Vertebrata</taxon>
        <taxon>Euteleostomi</taxon>
        <taxon>Actinopterygii</taxon>
        <taxon>Neopterygii</taxon>
        <taxon>Teleostei</taxon>
        <taxon>Neoteleostei</taxon>
        <taxon>Acanthomorphata</taxon>
        <taxon>Eupercaria</taxon>
        <taxon>Perciformes</taxon>
        <taxon>Cottioidei</taxon>
        <taxon>Gasterosteales</taxon>
        <taxon>Gasterosteidae</taxon>
        <taxon>Gasterosteus</taxon>
    </lineage>
</organism>
<accession>A0AAQ4QEP0</accession>
<dbReference type="Proteomes" id="UP000007635">
    <property type="component" value="Chromosome XXI"/>
</dbReference>